<keyword evidence="1" id="KW-0805">Transcription regulation</keyword>
<evidence type="ECO:0000256" key="1">
    <source>
        <dbReference type="ARBA" id="ARBA00023015"/>
    </source>
</evidence>
<protein>
    <submittedName>
        <fullName evidence="5">GntR family transcriptional regulator</fullName>
    </submittedName>
</protein>
<dbReference type="InterPro" id="IPR036388">
    <property type="entry name" value="WH-like_DNA-bd_sf"/>
</dbReference>
<dbReference type="InterPro" id="IPR000524">
    <property type="entry name" value="Tscrpt_reg_HTH_GntR"/>
</dbReference>
<keyword evidence="3" id="KW-0804">Transcription</keyword>
<dbReference type="RefSeq" id="WP_244746830.1">
    <property type="nucleotide sequence ID" value="NZ_CP095071.1"/>
</dbReference>
<dbReference type="Pfam" id="PF00392">
    <property type="entry name" value="GntR"/>
    <property type="match status" value="1"/>
</dbReference>
<evidence type="ECO:0000313" key="6">
    <source>
        <dbReference type="Proteomes" id="UP000831537"/>
    </source>
</evidence>
<dbReference type="CDD" id="cd07377">
    <property type="entry name" value="WHTH_GntR"/>
    <property type="match status" value="1"/>
</dbReference>
<dbReference type="Gene3D" id="1.10.10.10">
    <property type="entry name" value="Winged helix-like DNA-binding domain superfamily/Winged helix DNA-binding domain"/>
    <property type="match status" value="1"/>
</dbReference>
<dbReference type="SMART" id="SM00345">
    <property type="entry name" value="HTH_GNTR"/>
    <property type="match status" value="1"/>
</dbReference>
<gene>
    <name evidence="5" type="ORF">MUN87_06130</name>
</gene>
<dbReference type="InterPro" id="IPR036390">
    <property type="entry name" value="WH_DNA-bd_sf"/>
</dbReference>
<feature type="domain" description="HTH gntR-type" evidence="4">
    <location>
        <begin position="15"/>
        <end position="82"/>
    </location>
</feature>
<evidence type="ECO:0000256" key="2">
    <source>
        <dbReference type="ARBA" id="ARBA00023125"/>
    </source>
</evidence>
<proteinExistence type="predicted"/>
<reference evidence="5 6" key="1">
    <citation type="submission" date="2022-04" db="EMBL/GenBank/DDBJ databases">
        <title>Gracilibacillus sp. isolated from saltern.</title>
        <authorList>
            <person name="Won M."/>
            <person name="Lee C.-M."/>
            <person name="Woen H.-Y."/>
            <person name="Kwon S.-W."/>
        </authorList>
    </citation>
    <scope>NUCLEOTIDE SEQUENCE [LARGE SCALE GENOMIC DNA]</scope>
    <source>
        <strain evidence="5 6">SSPM10-3</strain>
    </source>
</reference>
<evidence type="ECO:0000259" key="4">
    <source>
        <dbReference type="PROSITE" id="PS50949"/>
    </source>
</evidence>
<dbReference type="PANTHER" id="PTHR43537:SF50">
    <property type="entry name" value="TRANSCRIPTIONAL REGULATORY PROTEIN"/>
    <property type="match status" value="1"/>
</dbReference>
<organism evidence="5 6">
    <name type="scientific">Gracilibacillus salinarum</name>
    <dbReference type="NCBI Taxonomy" id="2932255"/>
    <lineage>
        <taxon>Bacteria</taxon>
        <taxon>Bacillati</taxon>
        <taxon>Bacillota</taxon>
        <taxon>Bacilli</taxon>
        <taxon>Bacillales</taxon>
        <taxon>Bacillaceae</taxon>
        <taxon>Gracilibacillus</taxon>
    </lineage>
</organism>
<dbReference type="PROSITE" id="PS50949">
    <property type="entry name" value="HTH_GNTR"/>
    <property type="match status" value="1"/>
</dbReference>
<sequence>MVNERWNKNEEAIGISLPEQIAKYILKKIMEGDLVQGDKIVEEYIASELKTSRAPVREALYLLQVDNIVERIPRRGTIVKSFTEKEIKEYAEVMAGLIQMAFDMSKDQWIQSTVVAGVDQKLEALDEVFAERKLIEYQQKANVLTGYFFEVADNKALNKFYHESVYILNVFAQVKWKVETMEHFHPQINRIVALLKDQKIEEAKAIVPNLLMDTLE</sequence>
<accession>A0ABY4GS16</accession>
<dbReference type="SUPFAM" id="SSF46785">
    <property type="entry name" value="Winged helix' DNA-binding domain"/>
    <property type="match status" value="1"/>
</dbReference>
<dbReference type="EMBL" id="CP095071">
    <property type="protein sequence ID" value="UOQ86462.1"/>
    <property type="molecule type" value="Genomic_DNA"/>
</dbReference>
<keyword evidence="2" id="KW-0238">DNA-binding</keyword>
<name>A0ABY4GS16_9BACI</name>
<evidence type="ECO:0000313" key="5">
    <source>
        <dbReference type="EMBL" id="UOQ86462.1"/>
    </source>
</evidence>
<evidence type="ECO:0000256" key="3">
    <source>
        <dbReference type="ARBA" id="ARBA00023163"/>
    </source>
</evidence>
<keyword evidence="6" id="KW-1185">Reference proteome</keyword>
<dbReference type="PANTHER" id="PTHR43537">
    <property type="entry name" value="TRANSCRIPTIONAL REGULATOR, GNTR FAMILY"/>
    <property type="match status" value="1"/>
</dbReference>
<dbReference type="Proteomes" id="UP000831537">
    <property type="component" value="Chromosome"/>
</dbReference>